<proteinExistence type="predicted"/>
<reference evidence="2" key="1">
    <citation type="submission" date="2017-04" db="EMBL/GenBank/DDBJ databases">
        <title>Unexpected and diverse lifestyles within the genus Limnohabitans.</title>
        <authorList>
            <person name="Kasalicky V."/>
            <person name="Mehrshad M."/>
            <person name="Andrei S.-A."/>
            <person name="Salcher M."/>
            <person name="Kratochvilova H."/>
            <person name="Simek K."/>
            <person name="Ghai R."/>
        </authorList>
    </citation>
    <scope>NUCLEOTIDE SEQUENCE [LARGE SCALE GENOMIC DNA]</scope>
    <source>
        <strain evidence="2">II-D5</strain>
    </source>
</reference>
<evidence type="ECO:0008006" key="4">
    <source>
        <dbReference type="Google" id="ProtNLM"/>
    </source>
</evidence>
<keyword evidence="3" id="KW-1185">Reference proteome</keyword>
<dbReference type="Proteomes" id="UP000037507">
    <property type="component" value="Unassembled WGS sequence"/>
</dbReference>
<comment type="caution">
    <text evidence="2">The sequence shown here is derived from an EMBL/GenBank/DDBJ whole genome shotgun (WGS) entry which is preliminary data.</text>
</comment>
<accession>A0A2T7UAS0</accession>
<keyword evidence="1" id="KW-0812">Transmembrane</keyword>
<name>A0A2T7UAS0_9BURK</name>
<organism evidence="2 3">
    <name type="scientific">Limnohabitans planktonicus II-D5</name>
    <dbReference type="NCBI Taxonomy" id="1293045"/>
    <lineage>
        <taxon>Bacteria</taxon>
        <taxon>Pseudomonadati</taxon>
        <taxon>Pseudomonadota</taxon>
        <taxon>Betaproteobacteria</taxon>
        <taxon>Burkholderiales</taxon>
        <taxon>Comamonadaceae</taxon>
        <taxon>Limnohabitans</taxon>
    </lineage>
</organism>
<feature type="transmembrane region" description="Helical" evidence="1">
    <location>
        <begin position="122"/>
        <end position="149"/>
    </location>
</feature>
<protein>
    <recommendedName>
        <fullName evidence="4">Fungal lipase-like domain-containing protein</fullName>
    </recommendedName>
</protein>
<keyword evidence="1" id="KW-1133">Transmembrane helix</keyword>
<dbReference type="RefSeq" id="WP_083451304.1">
    <property type="nucleotide sequence ID" value="NZ_LFYT02000023.1"/>
</dbReference>
<evidence type="ECO:0000313" key="2">
    <source>
        <dbReference type="EMBL" id="PVE41816.1"/>
    </source>
</evidence>
<keyword evidence="1" id="KW-0472">Membrane</keyword>
<evidence type="ECO:0000313" key="3">
    <source>
        <dbReference type="Proteomes" id="UP000037507"/>
    </source>
</evidence>
<dbReference type="OrthoDB" id="5597362at2"/>
<dbReference type="STRING" id="1293045.H663_17135"/>
<dbReference type="EMBL" id="LFYT02000023">
    <property type="protein sequence ID" value="PVE41816.1"/>
    <property type="molecule type" value="Genomic_DNA"/>
</dbReference>
<feature type="transmembrane region" description="Helical" evidence="1">
    <location>
        <begin position="155"/>
        <end position="175"/>
    </location>
</feature>
<dbReference type="AlphaFoldDB" id="A0A2T7UAS0"/>
<evidence type="ECO:0000256" key="1">
    <source>
        <dbReference type="SAM" id="Phobius"/>
    </source>
</evidence>
<gene>
    <name evidence="2" type="ORF">H663_015240</name>
</gene>
<sequence length="406" mass="46263">MSVVRRRCVFFVSGFDPKGASFYHALYKQESAKQSLINDWYFEVGARKRLEGGNSFWSIRGSQSDCDPVNTHYEFMRWDDVVRQNWPQHTWTLWRDVVATTFFNLRHGSLWQMFKLSWPPAVALFAPFVLLLMMLLGAPILSMALGSWAVLGLQWPVWIGLVITAISLLCVVMVGRHLESRYNMYWLTRSYAFTARQALGLVPELEARLDAQARRLVERIHEQQDDEILLVAHSSGAIMAVCILARAVGLLKLQEQNGKAAHAKVSFMSLGQCIPLLANLPQAQQFRAELSLLGQTQWIDWIDFSAPPDGCCFALSDPLALNELRPYKAPKLLSPRFAEMFESAQYRALRKDKFRMHFQYLMASDRAVDYDFFLITAADRSLATRYADAASVVDFSGLRPFQSANL</sequence>